<dbReference type="AlphaFoldDB" id="A0A368VST2"/>
<dbReference type="Proteomes" id="UP000252415">
    <property type="component" value="Unassembled WGS sequence"/>
</dbReference>
<sequence>MKAIFFFFWNLMKVLTQTNVKQTDKGTGPLGQIYSFEAHMIRKQTLSPLPLRQKQHYKTMQPPTPMQESPHNNPRTDWQIWCENNRMLFQSSA</sequence>
<reference evidence="1 2" key="1">
    <citation type="submission" date="2018-07" db="EMBL/GenBank/DDBJ databases">
        <title>Genomic Encyclopedia of Type Strains, Phase III (KMG-III): the genomes of soil and plant-associated and newly described type strains.</title>
        <authorList>
            <person name="Whitman W."/>
        </authorList>
    </citation>
    <scope>NUCLEOTIDE SEQUENCE [LARGE SCALE GENOMIC DNA]</scope>
    <source>
        <strain evidence="1 2">CECT 7506</strain>
    </source>
</reference>
<protein>
    <submittedName>
        <fullName evidence="1">Uncharacterized protein</fullName>
    </submittedName>
</protein>
<dbReference type="EMBL" id="QPJD01000014">
    <property type="protein sequence ID" value="RCW43036.1"/>
    <property type="molecule type" value="Genomic_DNA"/>
</dbReference>
<proteinExistence type="predicted"/>
<evidence type="ECO:0000313" key="2">
    <source>
        <dbReference type="Proteomes" id="UP000252415"/>
    </source>
</evidence>
<dbReference type="OrthoDB" id="2629610at2"/>
<gene>
    <name evidence="1" type="ORF">DFP97_11499</name>
</gene>
<accession>A0A368VST2</accession>
<evidence type="ECO:0000313" key="1">
    <source>
        <dbReference type="EMBL" id="RCW43036.1"/>
    </source>
</evidence>
<keyword evidence="2" id="KW-1185">Reference proteome</keyword>
<name>A0A368VST2_9BACL</name>
<organism evidence="1 2">
    <name type="scientific">Paenibacillus prosopidis</name>
    <dbReference type="NCBI Taxonomy" id="630520"/>
    <lineage>
        <taxon>Bacteria</taxon>
        <taxon>Bacillati</taxon>
        <taxon>Bacillota</taxon>
        <taxon>Bacilli</taxon>
        <taxon>Bacillales</taxon>
        <taxon>Paenibacillaceae</taxon>
        <taxon>Paenibacillus</taxon>
    </lineage>
</organism>
<comment type="caution">
    <text evidence="1">The sequence shown here is derived from an EMBL/GenBank/DDBJ whole genome shotgun (WGS) entry which is preliminary data.</text>
</comment>
<dbReference type="RefSeq" id="WP_114382197.1">
    <property type="nucleotide sequence ID" value="NZ_QPJD01000014.1"/>
</dbReference>